<accession>A0A6N7VL99</accession>
<proteinExistence type="predicted"/>
<name>A0A6N7VL99_ACIFE</name>
<dbReference type="Gene3D" id="4.10.410.40">
    <property type="match status" value="1"/>
</dbReference>
<gene>
    <name evidence="1" type="ORF">FX155_07745</name>
</gene>
<protein>
    <submittedName>
        <fullName evidence="1">Phage major tail protein, TP901-1 family</fullName>
    </submittedName>
</protein>
<organism evidence="1 2">
    <name type="scientific">Acidaminococcus fermentans</name>
    <dbReference type="NCBI Taxonomy" id="905"/>
    <lineage>
        <taxon>Bacteria</taxon>
        <taxon>Bacillati</taxon>
        <taxon>Bacillota</taxon>
        <taxon>Negativicutes</taxon>
        <taxon>Acidaminococcales</taxon>
        <taxon>Acidaminococcaceae</taxon>
        <taxon>Acidaminococcus</taxon>
    </lineage>
</organism>
<evidence type="ECO:0000313" key="2">
    <source>
        <dbReference type="Proteomes" id="UP000441455"/>
    </source>
</evidence>
<dbReference type="NCBIfam" id="NF047353">
    <property type="entry name" value="tube_lmo2291"/>
    <property type="match status" value="1"/>
</dbReference>
<dbReference type="AlphaFoldDB" id="A0A6N7VL99"/>
<comment type="caution">
    <text evidence="1">The sequence shown here is derived from an EMBL/GenBank/DDBJ whole genome shotgun (WGS) entry which is preliminary data.</text>
</comment>
<sequence>MKMADKVRAKLAAVHTKLEGKYVLVYLNFGESATEASPKWAMIGGQKSGDLDLSADSIDASDKTSGGWGEKYPGIKTSELSVEGNIVGGDEAYQALRDAFNAGEPVDICRYDSKNKTADRNWYSITELSDETPHDDIATFSLKLEGIGAPKYYEKLTSVDSVGTTAAASTTTTGTGK</sequence>
<dbReference type="InterPro" id="IPR011855">
    <property type="entry name" value="Phgtail_TP901_1"/>
</dbReference>
<dbReference type="OrthoDB" id="1624284at2"/>
<dbReference type="NCBIfam" id="TIGR02126">
    <property type="entry name" value="phgtail_TP901_1"/>
    <property type="match status" value="1"/>
</dbReference>
<reference evidence="1 2" key="1">
    <citation type="submission" date="2019-08" db="EMBL/GenBank/DDBJ databases">
        <title>In-depth cultivation of the pig gut microbiome towards novel bacterial diversity and tailored functional studies.</title>
        <authorList>
            <person name="Wylensek D."/>
            <person name="Hitch T.C.A."/>
            <person name="Clavel T."/>
        </authorList>
    </citation>
    <scope>NUCLEOTIDE SEQUENCE [LARGE SCALE GENOMIC DNA]</scope>
    <source>
        <strain evidence="1 2">WCA-389-WT-5B</strain>
    </source>
</reference>
<dbReference type="EMBL" id="VULN01000010">
    <property type="protein sequence ID" value="MSS82484.1"/>
    <property type="molecule type" value="Genomic_DNA"/>
</dbReference>
<dbReference type="Pfam" id="PF06199">
    <property type="entry name" value="Phage_tail_2"/>
    <property type="match status" value="1"/>
</dbReference>
<evidence type="ECO:0000313" key="1">
    <source>
        <dbReference type="EMBL" id="MSS82484.1"/>
    </source>
</evidence>
<dbReference type="Proteomes" id="UP000441455">
    <property type="component" value="Unassembled WGS sequence"/>
</dbReference>